<dbReference type="SMART" id="SM00338">
    <property type="entry name" value="BRLZ"/>
    <property type="match status" value="1"/>
</dbReference>
<dbReference type="GO" id="GO:0040037">
    <property type="term" value="P:negative regulation of fibroblast growth factor receptor signaling pathway"/>
    <property type="evidence" value="ECO:0007669"/>
    <property type="project" value="Ensembl"/>
</dbReference>
<comment type="subcellular location">
    <subcellularLocation>
        <location evidence="2">Endoplasmic reticulum membrane</location>
        <topology evidence="2">Single-pass type II membrane protein</topology>
    </subcellularLocation>
    <subcellularLocation>
        <location evidence="1">Nucleus</location>
    </subcellularLocation>
</comment>
<dbReference type="Gene3D" id="1.20.5.170">
    <property type="match status" value="1"/>
</dbReference>
<evidence type="ECO:0000313" key="12">
    <source>
        <dbReference type="Ensembl" id="ENSMLEP00000040760.1"/>
    </source>
</evidence>
<keyword evidence="9" id="KW-0539">Nucleus</keyword>
<evidence type="ECO:0000256" key="1">
    <source>
        <dbReference type="ARBA" id="ARBA00004123"/>
    </source>
</evidence>
<dbReference type="InterPro" id="IPR046347">
    <property type="entry name" value="bZIP_sf"/>
</dbReference>
<dbReference type="GO" id="GO:0001227">
    <property type="term" value="F:DNA-binding transcription repressor activity, RNA polymerase II-specific"/>
    <property type="evidence" value="ECO:0007669"/>
    <property type="project" value="Ensembl"/>
</dbReference>
<keyword evidence="8" id="KW-0834">Unfolded protein response</keyword>
<evidence type="ECO:0000256" key="4">
    <source>
        <dbReference type="ARBA" id="ARBA00023015"/>
    </source>
</evidence>
<evidence type="ECO:0000256" key="7">
    <source>
        <dbReference type="ARBA" id="ARBA00023163"/>
    </source>
</evidence>
<dbReference type="Proteomes" id="UP000233140">
    <property type="component" value="Unassembled WGS sequence"/>
</dbReference>
<keyword evidence="13" id="KW-1185">Reference proteome</keyword>
<organism evidence="12 13">
    <name type="scientific">Mandrillus leucophaeus</name>
    <name type="common">Drill</name>
    <name type="synonym">Papio leucophaeus</name>
    <dbReference type="NCBI Taxonomy" id="9568"/>
    <lineage>
        <taxon>Eukaryota</taxon>
        <taxon>Metazoa</taxon>
        <taxon>Chordata</taxon>
        <taxon>Craniata</taxon>
        <taxon>Vertebrata</taxon>
        <taxon>Euteleostomi</taxon>
        <taxon>Mammalia</taxon>
        <taxon>Eutheria</taxon>
        <taxon>Euarchontoglires</taxon>
        <taxon>Primates</taxon>
        <taxon>Haplorrhini</taxon>
        <taxon>Catarrhini</taxon>
        <taxon>Cercopithecidae</taxon>
        <taxon>Cercopithecinae</taxon>
        <taxon>Mandrillus</taxon>
    </lineage>
</organism>
<dbReference type="GO" id="GO:1903671">
    <property type="term" value="P:negative regulation of sprouting angiogenesis"/>
    <property type="evidence" value="ECO:0007669"/>
    <property type="project" value="Ensembl"/>
</dbReference>
<evidence type="ECO:0000313" key="13">
    <source>
        <dbReference type="Proteomes" id="UP000233140"/>
    </source>
</evidence>
<dbReference type="Ensembl" id="ENSMLET00000064387.1">
    <property type="protein sequence ID" value="ENSMLEP00000040760.1"/>
    <property type="gene ID" value="ENSMLEG00000044403.1"/>
</dbReference>
<dbReference type="GO" id="GO:0005789">
    <property type="term" value="C:endoplasmic reticulum membrane"/>
    <property type="evidence" value="ECO:0007669"/>
    <property type="project" value="UniProtKB-SubCell"/>
</dbReference>
<dbReference type="GO" id="GO:0000785">
    <property type="term" value="C:chromatin"/>
    <property type="evidence" value="ECO:0007669"/>
    <property type="project" value="Ensembl"/>
</dbReference>
<evidence type="ECO:0000256" key="6">
    <source>
        <dbReference type="ARBA" id="ARBA00023159"/>
    </source>
</evidence>
<dbReference type="GO" id="GO:0007095">
    <property type="term" value="P:mitotic G2 DNA damage checkpoint signaling"/>
    <property type="evidence" value="ECO:0007669"/>
    <property type="project" value="Ensembl"/>
</dbReference>
<reference evidence="12" key="1">
    <citation type="submission" date="2025-08" db="UniProtKB">
        <authorList>
            <consortium name="Ensembl"/>
        </authorList>
    </citation>
    <scope>IDENTIFICATION</scope>
</reference>
<dbReference type="SUPFAM" id="SSF57959">
    <property type="entry name" value="Leucine zipper domain"/>
    <property type="match status" value="1"/>
</dbReference>
<dbReference type="PROSITE" id="PS00036">
    <property type="entry name" value="BZIP_BASIC"/>
    <property type="match status" value="1"/>
</dbReference>
<dbReference type="PANTHER" id="PTHR46004:SF1">
    <property type="entry name" value="CYCLIC AMP-RESPONSIVE ELEMENT-BINDING PROTEIN 3-LIKE PROTEIN 1"/>
    <property type="match status" value="1"/>
</dbReference>
<dbReference type="GO" id="GO:0005829">
    <property type="term" value="C:cytosol"/>
    <property type="evidence" value="ECO:0007669"/>
    <property type="project" value="Ensembl"/>
</dbReference>
<dbReference type="GO" id="GO:0046332">
    <property type="term" value="F:SMAD binding"/>
    <property type="evidence" value="ECO:0007669"/>
    <property type="project" value="Ensembl"/>
</dbReference>
<dbReference type="GO" id="GO:0001228">
    <property type="term" value="F:DNA-binding transcription activator activity, RNA polymerase II-specific"/>
    <property type="evidence" value="ECO:0007669"/>
    <property type="project" value="Ensembl"/>
</dbReference>
<evidence type="ECO:0000256" key="5">
    <source>
        <dbReference type="ARBA" id="ARBA00023125"/>
    </source>
</evidence>
<dbReference type="GO" id="GO:0032967">
    <property type="term" value="P:positive regulation of collagen biosynthetic process"/>
    <property type="evidence" value="ECO:0007669"/>
    <property type="project" value="Ensembl"/>
</dbReference>
<dbReference type="PRINTS" id="PR00041">
    <property type="entry name" value="LEUZIPPRCREB"/>
</dbReference>
<feature type="compositionally biased region" description="Polar residues" evidence="10">
    <location>
        <begin position="86"/>
        <end position="97"/>
    </location>
</feature>
<dbReference type="CDD" id="cd14689">
    <property type="entry name" value="bZIP_CREB3"/>
    <property type="match status" value="1"/>
</dbReference>
<dbReference type="GO" id="GO:0010629">
    <property type="term" value="P:negative regulation of gene expression"/>
    <property type="evidence" value="ECO:0007669"/>
    <property type="project" value="Ensembl"/>
</dbReference>
<proteinExistence type="inferred from homology"/>
<dbReference type="OMA" id="MEHGAWA"/>
<name>A0A2K6AL86_MANLE</name>
<comment type="similarity">
    <text evidence="3">Belongs to the bZIP family. ATF subfamily.</text>
</comment>
<evidence type="ECO:0000256" key="3">
    <source>
        <dbReference type="ARBA" id="ARBA00009050"/>
    </source>
</evidence>
<sequence length="466" mass="51576">MDAVLEPFPADRLFPGSSFLDLGDLNESDFLNNAHFPEHLDHFTENMEDFSNDLFSSFFDDPVLDEKSPLLDMELDSPTPGIQAEHSYSLSGDSAPQSPLVPIKMEDTTQDVEHGAWALGHKLCSIMVKQEQSPELPVDPLAAPSAMAAAAAMATTPLLGLSPLSRLPIPHQAPGEMTQLPVIKAEPPEVNQFLKVTPKLQGTSGPLLLTEEEKRTLIAEGYPIPTKLPLTKAEEKALKRVRRKIKNKISAQESRRKKKEYVECLEKKVETFTSENNELWKKVETLENANRTLLQQLQKLQTLVTNKISRPYKMAATQTGTCLMVAALCFVLVLGSLVPCLPEFSSGSQTVKEDPMAADSIYTASQMPSRSLLFYDDGAGSWEDGRSALLPMEPPDGWEINPGGPAEQRPQDHLQHDHLDNSHETTKYLSEAWPKDGGNGTSPDFSHSKEWFHDRDLGPNTTIKLS</sequence>
<keyword evidence="4" id="KW-0805">Transcription regulation</keyword>
<dbReference type="GeneTree" id="ENSGT00940000159848"/>
<dbReference type="PROSITE" id="PS50217">
    <property type="entry name" value="BZIP"/>
    <property type="match status" value="1"/>
</dbReference>
<feature type="region of interest" description="Disordered" evidence="10">
    <location>
        <begin position="395"/>
        <end position="466"/>
    </location>
</feature>
<feature type="domain" description="BZIP" evidence="11">
    <location>
        <begin position="237"/>
        <end position="300"/>
    </location>
</feature>
<dbReference type="AlphaFoldDB" id="A0A2K6AL86"/>
<dbReference type="PANTHER" id="PTHR46004">
    <property type="entry name" value="CYCLIC AMP RESPONSE ELEMENT-BINDING PROTEIN A"/>
    <property type="match status" value="1"/>
</dbReference>
<protein>
    <submittedName>
        <fullName evidence="12">cAMP responsive element binding protein 3 like 1</fullName>
    </submittedName>
</protein>
<dbReference type="GO" id="GO:0006986">
    <property type="term" value="P:response to unfolded protein"/>
    <property type="evidence" value="ECO:0007669"/>
    <property type="project" value="UniProtKB-KW"/>
</dbReference>
<dbReference type="Pfam" id="PF00170">
    <property type="entry name" value="bZIP_1"/>
    <property type="match status" value="1"/>
</dbReference>
<feature type="compositionally biased region" description="Basic and acidic residues" evidence="10">
    <location>
        <begin position="409"/>
        <end position="426"/>
    </location>
</feature>
<accession>A0A2K6AL86</accession>
<evidence type="ECO:0000256" key="2">
    <source>
        <dbReference type="ARBA" id="ARBA00004648"/>
    </source>
</evidence>
<keyword evidence="6" id="KW-0010">Activator</keyword>
<evidence type="ECO:0000259" key="11">
    <source>
        <dbReference type="PROSITE" id="PS50217"/>
    </source>
</evidence>
<gene>
    <name evidence="12" type="primary">CREB3L1</name>
</gene>
<reference evidence="12" key="2">
    <citation type="submission" date="2025-09" db="UniProtKB">
        <authorList>
            <consortium name="Ensembl"/>
        </authorList>
    </citation>
    <scope>IDENTIFICATION</scope>
</reference>
<evidence type="ECO:0000256" key="10">
    <source>
        <dbReference type="SAM" id="MobiDB-lite"/>
    </source>
</evidence>
<feature type="compositionally biased region" description="Basic and acidic residues" evidence="10">
    <location>
        <begin position="446"/>
        <end position="457"/>
    </location>
</feature>
<dbReference type="InterPro" id="IPR004827">
    <property type="entry name" value="bZIP"/>
</dbReference>
<keyword evidence="5" id="KW-0238">DNA-binding</keyword>
<keyword evidence="7" id="KW-0804">Transcription</keyword>
<dbReference type="GO" id="GO:0005654">
    <property type="term" value="C:nucleoplasm"/>
    <property type="evidence" value="ECO:0007669"/>
    <property type="project" value="Ensembl"/>
</dbReference>
<evidence type="ECO:0000256" key="9">
    <source>
        <dbReference type="ARBA" id="ARBA00023242"/>
    </source>
</evidence>
<feature type="region of interest" description="Disordered" evidence="10">
    <location>
        <begin position="71"/>
        <end position="98"/>
    </location>
</feature>
<evidence type="ECO:0000256" key="8">
    <source>
        <dbReference type="ARBA" id="ARBA00023230"/>
    </source>
</evidence>
<dbReference type="STRING" id="9568.ENSMLEP00000040760"/>
<dbReference type="FunFam" id="1.20.5.170:FF:000054">
    <property type="entry name" value="Cyclic AMP-responsive element-binding protein 3-like 2"/>
    <property type="match status" value="1"/>
</dbReference>
<dbReference type="GO" id="GO:0035497">
    <property type="term" value="F:cAMP response element binding"/>
    <property type="evidence" value="ECO:0007669"/>
    <property type="project" value="TreeGrafter"/>
</dbReference>